<dbReference type="AlphaFoldDB" id="A0A6A4VSP1"/>
<dbReference type="SMART" id="SM00980">
    <property type="entry name" value="THAP"/>
    <property type="match status" value="1"/>
</dbReference>
<evidence type="ECO:0000256" key="4">
    <source>
        <dbReference type="ARBA" id="ARBA00023125"/>
    </source>
</evidence>
<feature type="compositionally biased region" description="Basic and acidic residues" evidence="6">
    <location>
        <begin position="116"/>
        <end position="125"/>
    </location>
</feature>
<evidence type="ECO:0000313" key="9">
    <source>
        <dbReference type="Proteomes" id="UP000440578"/>
    </source>
</evidence>
<dbReference type="EMBL" id="VIIS01001545">
    <property type="protein sequence ID" value="KAF0296683.1"/>
    <property type="molecule type" value="Genomic_DNA"/>
</dbReference>
<feature type="domain" description="THAP-type" evidence="7">
    <location>
        <begin position="19"/>
        <end position="104"/>
    </location>
</feature>
<feature type="region of interest" description="Disordered" evidence="6">
    <location>
        <begin position="105"/>
        <end position="125"/>
    </location>
</feature>
<dbReference type="OrthoDB" id="6356087at2759"/>
<dbReference type="InterPro" id="IPR026521">
    <property type="entry name" value="THAP2"/>
</dbReference>
<dbReference type="PROSITE" id="PS50950">
    <property type="entry name" value="ZF_THAP"/>
    <property type="match status" value="1"/>
</dbReference>
<reference evidence="8 9" key="1">
    <citation type="submission" date="2019-07" db="EMBL/GenBank/DDBJ databases">
        <title>Draft genome assembly of a fouling barnacle, Amphibalanus amphitrite (Darwin, 1854): The first reference genome for Thecostraca.</title>
        <authorList>
            <person name="Kim W."/>
        </authorList>
    </citation>
    <scope>NUCLEOTIDE SEQUENCE [LARGE SCALE GENOMIC DNA]</scope>
    <source>
        <strain evidence="8">SNU_AA5</strain>
        <tissue evidence="8">Soma without cirri and trophi</tissue>
    </source>
</reference>
<dbReference type="PANTHER" id="PTHR47696">
    <property type="entry name" value="THAP DOMAIN-CONTAINING PROTEIN 2"/>
    <property type="match status" value="1"/>
</dbReference>
<name>A0A6A4VSP1_AMPAM</name>
<dbReference type="GO" id="GO:0003677">
    <property type="term" value="F:DNA binding"/>
    <property type="evidence" value="ECO:0007669"/>
    <property type="project" value="UniProtKB-UniRule"/>
</dbReference>
<dbReference type="SMART" id="SM00692">
    <property type="entry name" value="DM3"/>
    <property type="match status" value="1"/>
</dbReference>
<keyword evidence="9" id="KW-1185">Reference proteome</keyword>
<evidence type="ECO:0000256" key="2">
    <source>
        <dbReference type="ARBA" id="ARBA00022771"/>
    </source>
</evidence>
<keyword evidence="2 5" id="KW-0863">Zinc-finger</keyword>
<feature type="region of interest" description="Disordered" evidence="6">
    <location>
        <begin position="218"/>
        <end position="268"/>
    </location>
</feature>
<gene>
    <name evidence="8" type="primary">THAP2_1</name>
    <name evidence="8" type="ORF">FJT64_005911</name>
</gene>
<dbReference type="PANTHER" id="PTHR47696:SF1">
    <property type="entry name" value="THAP DOMAIN-CONTAINING PROTEIN 2"/>
    <property type="match status" value="1"/>
</dbReference>
<keyword evidence="4 5" id="KW-0238">DNA-binding</keyword>
<dbReference type="InterPro" id="IPR006612">
    <property type="entry name" value="THAP_Znf"/>
</dbReference>
<organism evidence="8 9">
    <name type="scientific">Amphibalanus amphitrite</name>
    <name type="common">Striped barnacle</name>
    <name type="synonym">Balanus amphitrite</name>
    <dbReference type="NCBI Taxonomy" id="1232801"/>
    <lineage>
        <taxon>Eukaryota</taxon>
        <taxon>Metazoa</taxon>
        <taxon>Ecdysozoa</taxon>
        <taxon>Arthropoda</taxon>
        <taxon>Crustacea</taxon>
        <taxon>Multicrustacea</taxon>
        <taxon>Cirripedia</taxon>
        <taxon>Thoracica</taxon>
        <taxon>Thoracicalcarea</taxon>
        <taxon>Balanomorpha</taxon>
        <taxon>Balanoidea</taxon>
        <taxon>Balanidae</taxon>
        <taxon>Amphibalaninae</taxon>
        <taxon>Amphibalanus</taxon>
    </lineage>
</organism>
<protein>
    <submittedName>
        <fullName evidence="8">THAP domain-containing protein 2</fullName>
    </submittedName>
</protein>
<dbReference type="Proteomes" id="UP000440578">
    <property type="component" value="Unassembled WGS sequence"/>
</dbReference>
<accession>A0A6A4VSP1</accession>
<keyword evidence="3" id="KW-0862">Zinc</keyword>
<dbReference type="SUPFAM" id="SSF57716">
    <property type="entry name" value="Glucocorticoid receptor-like (DNA-binding domain)"/>
    <property type="match status" value="1"/>
</dbReference>
<dbReference type="GO" id="GO:0008270">
    <property type="term" value="F:zinc ion binding"/>
    <property type="evidence" value="ECO:0007669"/>
    <property type="project" value="UniProtKB-KW"/>
</dbReference>
<evidence type="ECO:0000256" key="1">
    <source>
        <dbReference type="ARBA" id="ARBA00022723"/>
    </source>
</evidence>
<comment type="caution">
    <text evidence="8">The sequence shown here is derived from an EMBL/GenBank/DDBJ whole genome shotgun (WGS) entry which is preliminary data.</text>
</comment>
<evidence type="ECO:0000256" key="3">
    <source>
        <dbReference type="ARBA" id="ARBA00022833"/>
    </source>
</evidence>
<evidence type="ECO:0000256" key="5">
    <source>
        <dbReference type="PROSITE-ProRule" id="PRU00309"/>
    </source>
</evidence>
<proteinExistence type="predicted"/>
<evidence type="ECO:0000259" key="7">
    <source>
        <dbReference type="PROSITE" id="PS50950"/>
    </source>
</evidence>
<evidence type="ECO:0000256" key="6">
    <source>
        <dbReference type="SAM" id="MobiDB-lite"/>
    </source>
</evidence>
<evidence type="ECO:0000313" key="8">
    <source>
        <dbReference type="EMBL" id="KAF0296683.1"/>
    </source>
</evidence>
<dbReference type="Pfam" id="PF05485">
    <property type="entry name" value="THAP"/>
    <property type="match status" value="1"/>
</dbReference>
<sequence length="341" mass="38805">MRGVQLCLQCADQGEEGGRSATCVKFDGKRRATGNPVTPEGNRFPRDPTRRRQWAIAVRRKADDGGLWVPQYEATICSLHFPEKDMDRTGQTVRLREGVVPTLFNYADPPQKQHPRRDSDKKVRRAEKLGKRLEKIFTPMQMRVLRTGKKPRWLEEDFRRAIELKTVVSHRGYTYIRQTMRIPLPTTFILSRGVERYKSLQPLYDKMVIKNKKKVWKKGEKSGTALSAQKRKLTDASLVTGSEPPSGERPVKRQKKRPPAKPPQNGQQQLALPAVSASHAVSVAGGYSSVPSYQQRRVGAGNGSVRVVSSARATEWEMDDELDDETLELLTRPRRWYASRT</sequence>
<keyword evidence="1" id="KW-0479">Metal-binding</keyword>